<reference evidence="6" key="1">
    <citation type="submission" date="2023-03" db="EMBL/GenBank/DDBJ databases">
        <title>Multiphase analysis and comparison of six strains from genera Psychromarinibacter, Lutimaribacter, and Maritimibacter, including a novel species: Psychromarinibacter sediminicola sp. nov.</title>
        <authorList>
            <person name="Wang Y.-H."/>
            <person name="Ye M.-Q."/>
            <person name="Du Z.-J."/>
        </authorList>
    </citation>
    <scope>NUCLEOTIDE SEQUENCE</scope>
    <source>
        <strain evidence="6">C21-152</strain>
    </source>
</reference>
<dbReference type="InterPro" id="IPR000674">
    <property type="entry name" value="Ald_Oxase/Xan_DH_a/b"/>
</dbReference>
<dbReference type="GO" id="GO:0051537">
    <property type="term" value="F:2 iron, 2 sulfur cluster binding"/>
    <property type="evidence" value="ECO:0007669"/>
    <property type="project" value="InterPro"/>
</dbReference>
<dbReference type="Proteomes" id="UP001220964">
    <property type="component" value="Unassembled WGS sequence"/>
</dbReference>
<evidence type="ECO:0000256" key="2">
    <source>
        <dbReference type="ARBA" id="ARBA00022723"/>
    </source>
</evidence>
<dbReference type="PROSITE" id="PS51085">
    <property type="entry name" value="2FE2S_FER_2"/>
    <property type="match status" value="1"/>
</dbReference>
<dbReference type="Gene3D" id="3.90.1170.50">
    <property type="entry name" value="Aldehyde oxidase/xanthine dehydrogenase, a/b hammerhead"/>
    <property type="match status" value="1"/>
</dbReference>
<dbReference type="GO" id="GO:0016491">
    <property type="term" value="F:oxidoreductase activity"/>
    <property type="evidence" value="ECO:0007669"/>
    <property type="project" value="UniProtKB-KW"/>
</dbReference>
<keyword evidence="4" id="KW-0408">Iron</keyword>
<dbReference type="PANTHER" id="PTHR11908:SF157">
    <property type="entry name" value="XANTHINE DEHYDROGENASE SUBUNIT D-RELATED"/>
    <property type="match status" value="1"/>
</dbReference>
<dbReference type="InterPro" id="IPR037165">
    <property type="entry name" value="AldOxase/xan_DH_Mopterin-bd_sf"/>
</dbReference>
<dbReference type="Pfam" id="PF01799">
    <property type="entry name" value="Fer2_2"/>
    <property type="match status" value="1"/>
</dbReference>
<accession>A0AAE3NNQ5</accession>
<dbReference type="InterPro" id="IPR016208">
    <property type="entry name" value="Ald_Oxase/xanthine_DH-like"/>
</dbReference>
<evidence type="ECO:0000256" key="4">
    <source>
        <dbReference type="ARBA" id="ARBA00023004"/>
    </source>
</evidence>
<sequence length="909" mass="94297">MNRPFGKCQMRVNGAETPFAAAPGRRLSEVLREDLGLTGTKVGCDAGDCGACTVLLDGAAVCACLTPSVRADGAEVVTVEGLGALVPRLQRSFLRHGAAQCGICTPGMLVAAAGLLRGTPAPDRAEVEEALGGVLCRCTGYAKIVDAVCDSAFEADPGEASPGPAAGAAVGARLERLDGGPKVTGAEMYGADHLPEGALEVRAIRSPHHAARFALGDVAAWAAAAPAPVHVFTAADIPGENLFGTIPVFVDQPALAEAHVRQRGEAVAIVVGETAALDALDFAAFPVTWQPEEAVTDLSAPLPDLHAGRPGNELIRGVVRCGDAIMALAGAAHVAEVTVDTAYVEHAYIEPEAGTAWIDGDTLVIRACTQAPVMDRDETAKVLGLPAERVRVIPAATGGGFGAKLDLSLQPLIGLAALKTGRPCRMVYSRAESMASTTKRHPARMTGRIGCDTAGRVTGMTFDGDFNTGAYASWGPTVAVRVPVHASGPYRMEHYHAVARAMHTNGPAAGAFRGFGVPQAALVQETLFDDLARAAGIDRLEFRLRNALVDGDRTVCGQRPGGIGIRDCLVALSVAWNRALAEAAAFNEAQGVVRRGVGVASCWYGCGNTGLPNPSTVRVGITAAGRLVLHQGAMDIGQGANTVVAQLCADALGLPVGQVSLVDGDTAKTPDCGKTSASRQTYVTGKAAMLAGRALRGTILAMSNMGEDAALSLEGDVLRVHDGRGSRDIRLADLPVDAHGYVLAAEETYDPPTVGLDADGQGEPYAVYGYGAQMAEVEVDTALGTVKVRRMTAAHDLGRVVNPLLAEGQVEGGIAQGLGMALMEEYVPGRTENLHDYLIPTFGDMPEIRSIFVEKPDPEGPMGVKGLGEHVLIPTAPAILNAIRHATGARITRLPALPHRVLAAIRAAR</sequence>
<dbReference type="InterPro" id="IPR046867">
    <property type="entry name" value="AldOxase/xan_DH_MoCoBD2"/>
</dbReference>
<dbReference type="InterPro" id="IPR036884">
    <property type="entry name" value="2Fe-2S-bd_dom_sf"/>
</dbReference>
<evidence type="ECO:0000256" key="1">
    <source>
        <dbReference type="ARBA" id="ARBA00006849"/>
    </source>
</evidence>
<name>A0AAE3NNQ5_9RHOB</name>
<organism evidence="6 7">
    <name type="scientific">Psychromarinibacter sediminicola</name>
    <dbReference type="NCBI Taxonomy" id="3033385"/>
    <lineage>
        <taxon>Bacteria</taxon>
        <taxon>Pseudomonadati</taxon>
        <taxon>Pseudomonadota</taxon>
        <taxon>Alphaproteobacteria</taxon>
        <taxon>Rhodobacterales</taxon>
        <taxon>Paracoccaceae</taxon>
        <taxon>Psychromarinibacter</taxon>
    </lineage>
</organism>
<evidence type="ECO:0000313" key="6">
    <source>
        <dbReference type="EMBL" id="MDF0599321.1"/>
    </source>
</evidence>
<keyword evidence="2" id="KW-0479">Metal-binding</keyword>
<dbReference type="CDD" id="cd00207">
    <property type="entry name" value="fer2"/>
    <property type="match status" value="1"/>
</dbReference>
<dbReference type="InterPro" id="IPR006058">
    <property type="entry name" value="2Fe2S_fd_BS"/>
</dbReference>
<dbReference type="Pfam" id="PF20256">
    <property type="entry name" value="MoCoBD_2"/>
    <property type="match status" value="1"/>
</dbReference>
<evidence type="ECO:0000256" key="3">
    <source>
        <dbReference type="ARBA" id="ARBA00023002"/>
    </source>
</evidence>
<dbReference type="InterPro" id="IPR008274">
    <property type="entry name" value="AldOxase/xan_DH_MoCoBD1"/>
</dbReference>
<proteinExistence type="inferred from homology"/>
<dbReference type="InterPro" id="IPR036010">
    <property type="entry name" value="2Fe-2S_ferredoxin-like_sf"/>
</dbReference>
<dbReference type="InterPro" id="IPR001041">
    <property type="entry name" value="2Fe-2S_ferredoxin-type"/>
</dbReference>
<protein>
    <submittedName>
        <fullName evidence="6">Molybdopterin-dependent oxidoreductase</fullName>
    </submittedName>
</protein>
<dbReference type="Pfam" id="PF00111">
    <property type="entry name" value="Fer2"/>
    <property type="match status" value="1"/>
</dbReference>
<dbReference type="InterPro" id="IPR036856">
    <property type="entry name" value="Ald_Oxase/Xan_DH_a/b_sf"/>
</dbReference>
<evidence type="ECO:0000313" key="7">
    <source>
        <dbReference type="Proteomes" id="UP001220964"/>
    </source>
</evidence>
<dbReference type="SUPFAM" id="SSF54292">
    <property type="entry name" value="2Fe-2S ferredoxin-like"/>
    <property type="match status" value="1"/>
</dbReference>
<dbReference type="InterPro" id="IPR002888">
    <property type="entry name" value="2Fe-2S-bd"/>
</dbReference>
<dbReference type="InterPro" id="IPR012675">
    <property type="entry name" value="Beta-grasp_dom_sf"/>
</dbReference>
<evidence type="ECO:0000259" key="5">
    <source>
        <dbReference type="PROSITE" id="PS51085"/>
    </source>
</evidence>
<dbReference type="AlphaFoldDB" id="A0AAE3NNQ5"/>
<dbReference type="PROSITE" id="PS00197">
    <property type="entry name" value="2FE2S_FER_1"/>
    <property type="match status" value="1"/>
</dbReference>
<dbReference type="Gene3D" id="1.10.150.120">
    <property type="entry name" value="[2Fe-2S]-binding domain"/>
    <property type="match status" value="1"/>
</dbReference>
<feature type="domain" description="2Fe-2S ferredoxin-type" evidence="5">
    <location>
        <begin position="6"/>
        <end position="82"/>
    </location>
</feature>
<comment type="similarity">
    <text evidence="1">Belongs to the xanthine dehydrogenase family.</text>
</comment>
<keyword evidence="3" id="KW-0560">Oxidoreductase</keyword>
<dbReference type="EMBL" id="JARGYC010000002">
    <property type="protein sequence ID" value="MDF0599321.1"/>
    <property type="molecule type" value="Genomic_DNA"/>
</dbReference>
<dbReference type="Pfam" id="PF02738">
    <property type="entry name" value="MoCoBD_1"/>
    <property type="match status" value="1"/>
</dbReference>
<dbReference type="Gene3D" id="3.10.20.30">
    <property type="match status" value="1"/>
</dbReference>
<dbReference type="PANTHER" id="PTHR11908">
    <property type="entry name" value="XANTHINE DEHYDROGENASE"/>
    <property type="match status" value="1"/>
</dbReference>
<dbReference type="SUPFAM" id="SSF56003">
    <property type="entry name" value="Molybdenum cofactor-binding domain"/>
    <property type="match status" value="1"/>
</dbReference>
<comment type="caution">
    <text evidence="6">The sequence shown here is derived from an EMBL/GenBank/DDBJ whole genome shotgun (WGS) entry which is preliminary data.</text>
</comment>
<dbReference type="SUPFAM" id="SSF54665">
    <property type="entry name" value="CO dehydrogenase molybdoprotein N-domain-like"/>
    <property type="match status" value="1"/>
</dbReference>
<gene>
    <name evidence="6" type="ORF">P1J78_01120</name>
</gene>
<dbReference type="SUPFAM" id="SSF47741">
    <property type="entry name" value="CO dehydrogenase ISP C-domain like"/>
    <property type="match status" value="1"/>
</dbReference>
<dbReference type="Gene3D" id="3.30.365.10">
    <property type="entry name" value="Aldehyde oxidase/xanthine dehydrogenase, molybdopterin binding domain"/>
    <property type="match status" value="4"/>
</dbReference>
<keyword evidence="7" id="KW-1185">Reference proteome</keyword>
<dbReference type="GO" id="GO:0005506">
    <property type="term" value="F:iron ion binding"/>
    <property type="evidence" value="ECO:0007669"/>
    <property type="project" value="InterPro"/>
</dbReference>
<dbReference type="SMART" id="SM01008">
    <property type="entry name" value="Ald_Xan_dh_C"/>
    <property type="match status" value="1"/>
</dbReference>